<evidence type="ECO:0000256" key="1">
    <source>
        <dbReference type="ARBA" id="ARBA00004141"/>
    </source>
</evidence>
<dbReference type="Pfam" id="PF01578">
    <property type="entry name" value="Cytochrom_C_asm"/>
    <property type="match status" value="1"/>
</dbReference>
<feature type="transmembrane region" description="Helical" evidence="7">
    <location>
        <begin position="13"/>
        <end position="31"/>
    </location>
</feature>
<comment type="caution">
    <text evidence="9">The sequence shown here is derived from an EMBL/GenBank/DDBJ whole genome shotgun (WGS) entry which is preliminary data.</text>
</comment>
<comment type="subcellular location">
    <subcellularLocation>
        <location evidence="1">Membrane</location>
        <topology evidence="1">Multi-pass membrane protein</topology>
    </subcellularLocation>
</comment>
<keyword evidence="10" id="KW-1185">Reference proteome</keyword>
<feature type="transmembrane region" description="Helical" evidence="7">
    <location>
        <begin position="81"/>
        <end position="103"/>
    </location>
</feature>
<evidence type="ECO:0000313" key="10">
    <source>
        <dbReference type="Proteomes" id="UP001564626"/>
    </source>
</evidence>
<feature type="transmembrane region" description="Helical" evidence="7">
    <location>
        <begin position="307"/>
        <end position="331"/>
    </location>
</feature>
<evidence type="ECO:0000313" key="9">
    <source>
        <dbReference type="EMBL" id="MEY8042689.1"/>
    </source>
</evidence>
<dbReference type="Proteomes" id="UP001564626">
    <property type="component" value="Unassembled WGS sequence"/>
</dbReference>
<feature type="region of interest" description="Disordered" evidence="6">
    <location>
        <begin position="49"/>
        <end position="73"/>
    </location>
</feature>
<organism evidence="9 10">
    <name type="scientific">Saccharopolyspora cebuensis</name>
    <dbReference type="NCBI Taxonomy" id="418759"/>
    <lineage>
        <taxon>Bacteria</taxon>
        <taxon>Bacillati</taxon>
        <taxon>Actinomycetota</taxon>
        <taxon>Actinomycetes</taxon>
        <taxon>Pseudonocardiales</taxon>
        <taxon>Pseudonocardiaceae</taxon>
        <taxon>Saccharopolyspora</taxon>
    </lineage>
</organism>
<sequence>MPVNETLSTYSDMAYATSVVIYAFAMLLYFAEFASSRAVAKTAAQREPAMVGSGSGPDETPEVGHIKTEPKRPMSERWGGMAVAMTVLGGLVHLASLVLRGVATGRAPWGNMYEFGSAICLAAVIAWVVVLYQQMRKARREATPAQLRSLGGFLMLPVILLLFLSGTVLYAQAAPLQPALQSYWIVIHVSAAIVASGVLLFSGVASLLYLVRVRYERDETKMAAFASRLPSSQTLDRLAYRTTVVIFPVWTFAIVAGAIWAEAAWGRFWGWDPKETTSFIAWVVYAAYLHARATAGWRGVRAAWINILGLAVMIFNLFFINIVVSGLHSYAGL</sequence>
<dbReference type="PANTHER" id="PTHR30071:SF1">
    <property type="entry name" value="CYTOCHROME B_B6 PROTEIN-RELATED"/>
    <property type="match status" value="1"/>
</dbReference>
<keyword evidence="2 7" id="KW-0812">Transmembrane</keyword>
<evidence type="ECO:0000256" key="7">
    <source>
        <dbReference type="SAM" id="Phobius"/>
    </source>
</evidence>
<dbReference type="InterPro" id="IPR017562">
    <property type="entry name" value="Cyt_c_biogenesis_CcsA"/>
</dbReference>
<feature type="transmembrane region" description="Helical" evidence="7">
    <location>
        <begin position="238"/>
        <end position="259"/>
    </location>
</feature>
<reference evidence="9 10" key="1">
    <citation type="submission" date="2024-08" db="EMBL/GenBank/DDBJ databases">
        <title>Genome mining of Saccharopolyspora cebuensis PGLac3 from Nigerian medicinal plant.</title>
        <authorList>
            <person name="Ezeobiora C.E."/>
            <person name="Igbokwe N.H."/>
            <person name="Amin D.H."/>
            <person name="Mendie U.E."/>
        </authorList>
    </citation>
    <scope>NUCLEOTIDE SEQUENCE [LARGE SCALE GENOMIC DNA]</scope>
    <source>
        <strain evidence="9 10">PGLac3</strain>
    </source>
</reference>
<keyword evidence="4 7" id="KW-1133">Transmembrane helix</keyword>
<accession>A0ABV4CPM7</accession>
<evidence type="ECO:0000256" key="4">
    <source>
        <dbReference type="ARBA" id="ARBA00022989"/>
    </source>
</evidence>
<evidence type="ECO:0000256" key="3">
    <source>
        <dbReference type="ARBA" id="ARBA00022748"/>
    </source>
</evidence>
<evidence type="ECO:0000259" key="8">
    <source>
        <dbReference type="Pfam" id="PF01578"/>
    </source>
</evidence>
<evidence type="ECO:0000256" key="6">
    <source>
        <dbReference type="SAM" id="MobiDB-lite"/>
    </source>
</evidence>
<evidence type="ECO:0000256" key="5">
    <source>
        <dbReference type="ARBA" id="ARBA00023136"/>
    </source>
</evidence>
<feature type="compositionally biased region" description="Basic and acidic residues" evidence="6">
    <location>
        <begin position="62"/>
        <end position="73"/>
    </location>
</feature>
<dbReference type="RefSeq" id="WP_345357282.1">
    <property type="nucleotide sequence ID" value="NZ_BAABII010000003.1"/>
</dbReference>
<proteinExistence type="predicted"/>
<feature type="transmembrane region" description="Helical" evidence="7">
    <location>
        <begin position="279"/>
        <end position="295"/>
    </location>
</feature>
<keyword evidence="5 7" id="KW-0472">Membrane</keyword>
<gene>
    <name evidence="9" type="primary">ccsB</name>
    <name evidence="9" type="ORF">AB8O55_25055</name>
</gene>
<name>A0ABV4CPM7_9PSEU</name>
<dbReference type="EMBL" id="JBGEHV010000063">
    <property type="protein sequence ID" value="MEY8042689.1"/>
    <property type="molecule type" value="Genomic_DNA"/>
</dbReference>
<protein>
    <submittedName>
        <fullName evidence="9">C-type cytochrome biogenesis protein CcsB</fullName>
    </submittedName>
</protein>
<dbReference type="PANTHER" id="PTHR30071">
    <property type="entry name" value="HEME EXPORTER PROTEIN C"/>
    <property type="match status" value="1"/>
</dbReference>
<dbReference type="InterPro" id="IPR045062">
    <property type="entry name" value="Cyt_c_biogenesis_CcsA/CcmC"/>
</dbReference>
<dbReference type="InterPro" id="IPR002541">
    <property type="entry name" value="Cyt_c_assembly"/>
</dbReference>
<feature type="transmembrane region" description="Helical" evidence="7">
    <location>
        <begin position="115"/>
        <end position="132"/>
    </location>
</feature>
<evidence type="ECO:0000256" key="2">
    <source>
        <dbReference type="ARBA" id="ARBA00022692"/>
    </source>
</evidence>
<dbReference type="NCBIfam" id="TIGR03144">
    <property type="entry name" value="cytochr_II_ccsB"/>
    <property type="match status" value="1"/>
</dbReference>
<feature type="transmembrane region" description="Helical" evidence="7">
    <location>
        <begin position="153"/>
        <end position="171"/>
    </location>
</feature>
<feature type="domain" description="Cytochrome c assembly protein" evidence="8">
    <location>
        <begin position="123"/>
        <end position="328"/>
    </location>
</feature>
<keyword evidence="3" id="KW-0201">Cytochrome c-type biogenesis</keyword>
<feature type="transmembrane region" description="Helical" evidence="7">
    <location>
        <begin position="183"/>
        <end position="211"/>
    </location>
</feature>